<feature type="domain" description="Glycosyltransferase subfamily 4-like N-terminal" evidence="2">
    <location>
        <begin position="15"/>
        <end position="176"/>
    </location>
</feature>
<dbReference type="Gene3D" id="3.40.50.2000">
    <property type="entry name" value="Glycogen Phosphorylase B"/>
    <property type="match status" value="2"/>
</dbReference>
<evidence type="ECO:0000259" key="2">
    <source>
        <dbReference type="Pfam" id="PF13439"/>
    </source>
</evidence>
<dbReference type="InterPro" id="IPR028098">
    <property type="entry name" value="Glyco_trans_4-like_N"/>
</dbReference>
<dbReference type="Pfam" id="PF13439">
    <property type="entry name" value="Glyco_transf_4"/>
    <property type="match status" value="1"/>
</dbReference>
<dbReference type="Pfam" id="PF00534">
    <property type="entry name" value="Glycos_transf_1"/>
    <property type="match status" value="1"/>
</dbReference>
<organism evidence="3 4">
    <name type="scientific">Arcticibacter tournemirensis</name>
    <dbReference type="NCBI Taxonomy" id="699437"/>
    <lineage>
        <taxon>Bacteria</taxon>
        <taxon>Pseudomonadati</taxon>
        <taxon>Bacteroidota</taxon>
        <taxon>Sphingobacteriia</taxon>
        <taxon>Sphingobacteriales</taxon>
        <taxon>Sphingobacteriaceae</taxon>
        <taxon>Arcticibacter</taxon>
    </lineage>
</organism>
<dbReference type="PANTHER" id="PTHR45947:SF3">
    <property type="entry name" value="SULFOQUINOVOSYL TRANSFERASE SQD2"/>
    <property type="match status" value="1"/>
</dbReference>
<sequence length="373" mass="42028">MTKILHIVHVLSRGGGLSNLIMNYYRNIDRTKVQFDFIYFEEVNSNFKEEITSLGGKYYKFTKPSLNLKYVKEAKTFFKAHNGEYTAVHCHALFAVAAYAFIAKKSGIKIIIAHAHSNSNGMGTLRKIRNAALNHVANCLATYKFACSVEAASFMFGKRAIKSNKARVISNAIDYQKYSFSEEIRAAVRVDLKIPEDMFVVGHVGALTYPKNHIYLIEIFKEIKKINPRSLLLLAGDDGLASGSTRPLIEAKVEEYHLKDSVRFLGVRNDLNLILMAEDVFVFPSNWEGFGLALIEAQASGLPSFASTNVPLEVKCTDLAMFLSLGKSPEDWAKEILSYRCDVNKRMIDSKKFSRFDIKEQAGKLQNLYLQMS</sequence>
<evidence type="ECO:0000313" key="3">
    <source>
        <dbReference type="EMBL" id="RXF69419.1"/>
    </source>
</evidence>
<dbReference type="PANTHER" id="PTHR45947">
    <property type="entry name" value="SULFOQUINOVOSYL TRANSFERASE SQD2"/>
    <property type="match status" value="1"/>
</dbReference>
<comment type="caution">
    <text evidence="3">The sequence shown here is derived from an EMBL/GenBank/DDBJ whole genome shotgun (WGS) entry which is preliminary data.</text>
</comment>
<feature type="domain" description="Glycosyl transferase family 1" evidence="1">
    <location>
        <begin position="189"/>
        <end position="336"/>
    </location>
</feature>
<dbReference type="EMBL" id="RXOC01000007">
    <property type="protein sequence ID" value="RXF69419.1"/>
    <property type="molecule type" value="Genomic_DNA"/>
</dbReference>
<protein>
    <submittedName>
        <fullName evidence="3">Glycosyltransferase family 1 protein</fullName>
    </submittedName>
</protein>
<dbReference type="GO" id="GO:0016757">
    <property type="term" value="F:glycosyltransferase activity"/>
    <property type="evidence" value="ECO:0007669"/>
    <property type="project" value="InterPro"/>
</dbReference>
<gene>
    <name evidence="3" type="ORF">EKH83_12110</name>
</gene>
<dbReference type="AlphaFoldDB" id="A0A4Q0M9G7"/>
<dbReference type="RefSeq" id="WP_128769691.1">
    <property type="nucleotide sequence ID" value="NZ_RXOC01000007.1"/>
</dbReference>
<accession>A0A4Q0M9G7</accession>
<evidence type="ECO:0000313" key="4">
    <source>
        <dbReference type="Proteomes" id="UP000290848"/>
    </source>
</evidence>
<proteinExistence type="predicted"/>
<dbReference type="SUPFAM" id="SSF53756">
    <property type="entry name" value="UDP-Glycosyltransferase/glycogen phosphorylase"/>
    <property type="match status" value="1"/>
</dbReference>
<dbReference type="InterPro" id="IPR001296">
    <property type="entry name" value="Glyco_trans_1"/>
</dbReference>
<dbReference type="InterPro" id="IPR050194">
    <property type="entry name" value="Glycosyltransferase_grp1"/>
</dbReference>
<reference evidence="3 4" key="1">
    <citation type="submission" date="2018-12" db="EMBL/GenBank/DDBJ databases">
        <title>The Draft Genome Sequence of the Soil Bacterium Pedobacter tournemirensis R1.</title>
        <authorList>
            <person name="He J."/>
        </authorList>
    </citation>
    <scope>NUCLEOTIDE SEQUENCE [LARGE SCALE GENOMIC DNA]</scope>
    <source>
        <strain evidence="3 4">R1</strain>
    </source>
</reference>
<evidence type="ECO:0000259" key="1">
    <source>
        <dbReference type="Pfam" id="PF00534"/>
    </source>
</evidence>
<name>A0A4Q0M9G7_9SPHI</name>
<keyword evidence="3" id="KW-0808">Transferase</keyword>
<dbReference type="Proteomes" id="UP000290848">
    <property type="component" value="Unassembled WGS sequence"/>
</dbReference>